<evidence type="ECO:0000313" key="2">
    <source>
        <dbReference type="Proteomes" id="UP000811545"/>
    </source>
</evidence>
<proteinExistence type="predicted"/>
<reference evidence="1 2" key="1">
    <citation type="journal article" date="2021" name="bioRxiv">
        <title>Unique metabolic strategies in Hadean analogues reveal hints for primordial physiology.</title>
        <authorList>
            <person name="Nobu M.K."/>
            <person name="Nakai R."/>
            <person name="Tamazawa S."/>
            <person name="Mori H."/>
            <person name="Toyoda A."/>
            <person name="Ijiri A."/>
            <person name="Suzuki S."/>
            <person name="Kurokawa K."/>
            <person name="Kamagata Y."/>
            <person name="Tamaki H."/>
        </authorList>
    </citation>
    <scope>NUCLEOTIDE SEQUENCE [LARGE SCALE GENOMIC DNA]</scope>
    <source>
        <strain evidence="1">BS525</strain>
    </source>
</reference>
<dbReference type="EMBL" id="QLTW01000035">
    <property type="protein sequence ID" value="MBT9144963.1"/>
    <property type="molecule type" value="Genomic_DNA"/>
</dbReference>
<organism evidence="1 2">
    <name type="scientific">Psychracetigena formicireducens</name>
    <dbReference type="NCBI Taxonomy" id="2986056"/>
    <lineage>
        <taxon>Bacteria</taxon>
        <taxon>Bacillati</taxon>
        <taxon>Candidatus Lithacetigenota</taxon>
        <taxon>Candidatus Psychracetigena</taxon>
    </lineage>
</organism>
<name>A0A9E2BG39_PSYF1</name>
<accession>A0A9E2BG39</accession>
<gene>
    <name evidence="1" type="ORF">DDT42_00822</name>
</gene>
<evidence type="ECO:0000313" key="1">
    <source>
        <dbReference type="EMBL" id="MBT9144963.1"/>
    </source>
</evidence>
<dbReference type="AlphaFoldDB" id="A0A9E2BG39"/>
<sequence length="358" mass="40292">MAATNQQPIVLAIGGLAKNTGKTTALKKIISELKEKGKLFLLTGIGYDGESFDLITGLPKPRFYLETGNYLLTTAGLDAYQWANRNMQKQNQGIYTVIQEFDIKNPLGDLVLGEIKESGYFLLAGPNKGHDLERAINSITLNPSPLTLIDGAINRLVPLSVSTKLILALGASYSTNFDYLSQTAQALQYLFSPKLPPNPQINISQHLYFRDDEGVKTYPFTSLFTINTLDKIVREIKGKIKELFVPGIVSSSIFEKINPYFDHDAVFWLKNPFVLMATNNAIYWKESFCKVNVRVCFYQSPQLIAFTLNPFYPYYESGKFHPRYLPAELLMEKISSSVDIPVFDVVKNPEKNISELFL</sequence>
<dbReference type="Proteomes" id="UP000811545">
    <property type="component" value="Unassembled WGS sequence"/>
</dbReference>
<protein>
    <submittedName>
        <fullName evidence="1">Uncharacterized protein</fullName>
    </submittedName>
</protein>
<comment type="caution">
    <text evidence="1">The sequence shown here is derived from an EMBL/GenBank/DDBJ whole genome shotgun (WGS) entry which is preliminary data.</text>
</comment>